<sequence>MLVHLDCSDFSKDVREDLFMGSRDRLRTGDKLSKKLEKELENLLKNDVLLKKCTTLQKN</sequence>
<dbReference type="RefSeq" id="WP_089720204.1">
    <property type="nucleotide sequence ID" value="NZ_FNBJ01000015.1"/>
</dbReference>
<evidence type="ECO:0000313" key="4">
    <source>
        <dbReference type="Proteomes" id="UP000199519"/>
    </source>
</evidence>
<evidence type="ECO:0000313" key="1">
    <source>
        <dbReference type="EMBL" id="SDF57123.1"/>
    </source>
</evidence>
<dbReference type="EMBL" id="FNBJ01000015">
    <property type="protein sequence ID" value="SDF57123.1"/>
    <property type="molecule type" value="Genomic_DNA"/>
</dbReference>
<dbReference type="EMBL" id="FOHG01000015">
    <property type="protein sequence ID" value="SES99278.1"/>
    <property type="molecule type" value="Genomic_DNA"/>
</dbReference>
<organism evidence="2 3">
    <name type="scientific">Halanaerobium congolense</name>
    <dbReference type="NCBI Taxonomy" id="54121"/>
    <lineage>
        <taxon>Bacteria</taxon>
        <taxon>Bacillati</taxon>
        <taxon>Bacillota</taxon>
        <taxon>Clostridia</taxon>
        <taxon>Halanaerobiales</taxon>
        <taxon>Halanaerobiaceae</taxon>
        <taxon>Halanaerobium</taxon>
    </lineage>
</organism>
<proteinExistence type="predicted"/>
<evidence type="ECO:0000313" key="2">
    <source>
        <dbReference type="EMBL" id="SES99278.1"/>
    </source>
</evidence>
<dbReference type="Proteomes" id="UP000198612">
    <property type="component" value="Unassembled WGS sequence"/>
</dbReference>
<accession>A0A1I0AXP1</accession>
<evidence type="ECO:0000313" key="3">
    <source>
        <dbReference type="Proteomes" id="UP000198612"/>
    </source>
</evidence>
<keyword evidence="4" id="KW-1185">Reference proteome</keyword>
<dbReference type="AlphaFoldDB" id="A0A1I0AXP1"/>
<protein>
    <submittedName>
        <fullName evidence="2">Uncharacterized protein</fullName>
    </submittedName>
</protein>
<name>A0A1I0AXP1_9FIRM</name>
<dbReference type="Proteomes" id="UP000199519">
    <property type="component" value="Unassembled WGS sequence"/>
</dbReference>
<reference evidence="3 4" key="1">
    <citation type="submission" date="2016-10" db="EMBL/GenBank/DDBJ databases">
        <authorList>
            <person name="Varghese N."/>
            <person name="Submissions S."/>
        </authorList>
    </citation>
    <scope>NUCLEOTIDE SEQUENCE [LARGE SCALE GENOMIC DNA]</scope>
    <source>
        <strain evidence="1 4">WG2</strain>
        <strain evidence="2 3">WG5</strain>
    </source>
</reference>
<gene>
    <name evidence="1" type="ORF">SAMN04488598_11553</name>
    <name evidence="2" type="ORF">SAMN04515652_11553</name>
</gene>